<keyword evidence="3" id="KW-1185">Reference proteome</keyword>
<evidence type="ECO:0000256" key="1">
    <source>
        <dbReference type="SAM" id="Phobius"/>
    </source>
</evidence>
<gene>
    <name evidence="2" type="ORF">LRP50_12345</name>
</gene>
<feature type="transmembrane region" description="Helical" evidence="1">
    <location>
        <begin position="21"/>
        <end position="38"/>
    </location>
</feature>
<name>A0ABT5R0X3_9GAMM</name>
<dbReference type="Proteomes" id="UP001149400">
    <property type="component" value="Unassembled WGS sequence"/>
</dbReference>
<reference evidence="2" key="1">
    <citation type="submission" date="2021-12" db="EMBL/GenBank/DDBJ databases">
        <title>Enterovibrio ZSDZ35 sp. nov. and Enterovibrio ZSDZ42 sp. nov., isolated from coastal seawater in Qingdao.</title>
        <authorList>
            <person name="Zhang P."/>
        </authorList>
    </citation>
    <scope>NUCLEOTIDE SEQUENCE</scope>
    <source>
        <strain evidence="2">ZSDZ42</strain>
    </source>
</reference>
<organism evidence="2 3">
    <name type="scientific">Enterovibrio gelatinilyticus</name>
    <dbReference type="NCBI Taxonomy" id="2899819"/>
    <lineage>
        <taxon>Bacteria</taxon>
        <taxon>Pseudomonadati</taxon>
        <taxon>Pseudomonadota</taxon>
        <taxon>Gammaproteobacteria</taxon>
        <taxon>Vibrionales</taxon>
        <taxon>Vibrionaceae</taxon>
        <taxon>Enterovibrio</taxon>
    </lineage>
</organism>
<dbReference type="RefSeq" id="WP_274164770.1">
    <property type="nucleotide sequence ID" value="NZ_JAJUBC010000012.1"/>
</dbReference>
<proteinExistence type="predicted"/>
<comment type="caution">
    <text evidence="2">The sequence shown here is derived from an EMBL/GenBank/DDBJ whole genome shotgun (WGS) entry which is preliminary data.</text>
</comment>
<dbReference type="EMBL" id="JAJUBC010000012">
    <property type="protein sequence ID" value="MDD1793925.1"/>
    <property type="molecule type" value="Genomic_DNA"/>
</dbReference>
<evidence type="ECO:0000313" key="2">
    <source>
        <dbReference type="EMBL" id="MDD1793925.1"/>
    </source>
</evidence>
<keyword evidence="1" id="KW-0812">Transmembrane</keyword>
<keyword evidence="1" id="KW-0472">Membrane</keyword>
<sequence>MDIPKALLTKTQRFFYKATSYSLAPAILSPFAFGYIGIPGDIQIMIRRLVIPESQRAKALEIFSLEQWFLGLFIIAVVTMLWGTFGLGYRHYLLKRIIALTDKENFELKQRLNSNTVDYYEFFSRFIFNSYYSALQLTSNERISLYRLDMDHFLCVGRYSDNEIYKQKPSRLYPKNQGCISRAWQIGSSQHVSKFCPESEIDQWVAEHVSDFGFEESTLREMTMKSRSLKCIRIQDANNNNIAVIAFESVNQDGLPIGKIERKMNERERKSLCHLLEALESHIPSLQNASSEGF</sequence>
<protein>
    <submittedName>
        <fullName evidence="2">Uncharacterized protein</fullName>
    </submittedName>
</protein>
<feature type="transmembrane region" description="Helical" evidence="1">
    <location>
        <begin position="68"/>
        <end position="89"/>
    </location>
</feature>
<accession>A0ABT5R0X3</accession>
<evidence type="ECO:0000313" key="3">
    <source>
        <dbReference type="Proteomes" id="UP001149400"/>
    </source>
</evidence>
<keyword evidence="1" id="KW-1133">Transmembrane helix</keyword>